<organism evidence="11 12">
    <name type="scientific">Skeletonema marinoi</name>
    <dbReference type="NCBI Taxonomy" id="267567"/>
    <lineage>
        <taxon>Eukaryota</taxon>
        <taxon>Sar</taxon>
        <taxon>Stramenopiles</taxon>
        <taxon>Ochrophyta</taxon>
        <taxon>Bacillariophyta</taxon>
        <taxon>Coscinodiscophyceae</taxon>
        <taxon>Thalassiosirophycidae</taxon>
        <taxon>Thalassiosirales</taxon>
        <taxon>Skeletonemataceae</taxon>
        <taxon>Skeletonema</taxon>
        <taxon>Skeletonema marinoi-dohrnii complex</taxon>
    </lineage>
</organism>
<comment type="similarity">
    <text evidence="2">Belongs to the fucolectin family.</text>
</comment>
<evidence type="ECO:0000256" key="7">
    <source>
        <dbReference type="ARBA" id="ARBA00023157"/>
    </source>
</evidence>
<dbReference type="Proteomes" id="UP001224775">
    <property type="component" value="Unassembled WGS sequence"/>
</dbReference>
<comment type="subunit">
    <text evidence="3">Homotrimer.</text>
</comment>
<dbReference type="GO" id="GO:0042806">
    <property type="term" value="F:fucose binding"/>
    <property type="evidence" value="ECO:0007669"/>
    <property type="project" value="UniProtKB-ARBA"/>
</dbReference>
<dbReference type="InterPro" id="IPR006585">
    <property type="entry name" value="FTP1"/>
</dbReference>
<feature type="region of interest" description="Disordered" evidence="8">
    <location>
        <begin position="74"/>
        <end position="123"/>
    </location>
</feature>
<gene>
    <name evidence="11" type="ORF">QTG54_016524</name>
</gene>
<evidence type="ECO:0000313" key="11">
    <source>
        <dbReference type="EMBL" id="KAK1732812.1"/>
    </source>
</evidence>
<feature type="domain" description="Fucolectin tachylectin-4 pentraxin-1" evidence="10">
    <location>
        <begin position="348"/>
        <end position="487"/>
    </location>
</feature>
<accession>A0AAD8XSB7</accession>
<feature type="compositionally biased region" description="Low complexity" evidence="8">
    <location>
        <begin position="313"/>
        <end position="334"/>
    </location>
</feature>
<evidence type="ECO:0000259" key="10">
    <source>
        <dbReference type="SMART" id="SM00607"/>
    </source>
</evidence>
<keyword evidence="4" id="KW-0479">Metal-binding</keyword>
<keyword evidence="9" id="KW-0732">Signal</keyword>
<protein>
    <recommendedName>
        <fullName evidence="10">Fucolectin tachylectin-4 pentraxin-1 domain-containing protein</fullName>
    </recommendedName>
</protein>
<name>A0AAD8XSB7_9STRA</name>
<dbReference type="GO" id="GO:0046872">
    <property type="term" value="F:metal ion binding"/>
    <property type="evidence" value="ECO:0007669"/>
    <property type="project" value="UniProtKB-KW"/>
</dbReference>
<feature type="compositionally biased region" description="Polar residues" evidence="8">
    <location>
        <begin position="100"/>
        <end position="109"/>
    </location>
</feature>
<keyword evidence="12" id="KW-1185">Reference proteome</keyword>
<dbReference type="EMBL" id="JATAAI010000057">
    <property type="protein sequence ID" value="KAK1732812.1"/>
    <property type="molecule type" value="Genomic_DNA"/>
</dbReference>
<feature type="region of interest" description="Disordered" evidence="8">
    <location>
        <begin position="270"/>
        <end position="341"/>
    </location>
</feature>
<feature type="signal peptide" evidence="9">
    <location>
        <begin position="1"/>
        <end position="19"/>
    </location>
</feature>
<comment type="function">
    <text evidence="1">Acts as a defensive agent. Recognizes blood group fucosylated oligosaccharides including A, B, H and Lewis B-type antigens. Does not recognize Lewis A antigen and has low affinity for monovalent haptens.</text>
</comment>
<evidence type="ECO:0000313" key="12">
    <source>
        <dbReference type="Proteomes" id="UP001224775"/>
    </source>
</evidence>
<evidence type="ECO:0000256" key="6">
    <source>
        <dbReference type="ARBA" id="ARBA00022837"/>
    </source>
</evidence>
<feature type="chain" id="PRO_5041949302" description="Fucolectin tachylectin-4 pentraxin-1 domain-containing protein" evidence="9">
    <location>
        <begin position="20"/>
        <end position="489"/>
    </location>
</feature>
<dbReference type="PANTHER" id="PTHR45713:SF6">
    <property type="entry name" value="F5_8 TYPE C DOMAIN-CONTAINING PROTEIN"/>
    <property type="match status" value="1"/>
</dbReference>
<keyword evidence="6" id="KW-0106">Calcium</keyword>
<evidence type="ECO:0000256" key="2">
    <source>
        <dbReference type="ARBA" id="ARBA00010147"/>
    </source>
</evidence>
<dbReference type="GO" id="GO:0001868">
    <property type="term" value="P:regulation of complement activation, lectin pathway"/>
    <property type="evidence" value="ECO:0007669"/>
    <property type="project" value="UniProtKB-ARBA"/>
</dbReference>
<evidence type="ECO:0000256" key="3">
    <source>
        <dbReference type="ARBA" id="ARBA00011233"/>
    </source>
</evidence>
<dbReference type="InterPro" id="IPR008979">
    <property type="entry name" value="Galactose-bd-like_sf"/>
</dbReference>
<feature type="compositionally biased region" description="Pro residues" evidence="8">
    <location>
        <begin position="297"/>
        <end position="312"/>
    </location>
</feature>
<proteinExistence type="inferred from homology"/>
<keyword evidence="7" id="KW-1015">Disulfide bond</keyword>
<evidence type="ECO:0000256" key="4">
    <source>
        <dbReference type="ARBA" id="ARBA00022723"/>
    </source>
</evidence>
<dbReference type="SMART" id="SM00607">
    <property type="entry name" value="FTP"/>
    <property type="match status" value="1"/>
</dbReference>
<evidence type="ECO:0000256" key="9">
    <source>
        <dbReference type="SAM" id="SignalP"/>
    </source>
</evidence>
<keyword evidence="5" id="KW-0430">Lectin</keyword>
<evidence type="ECO:0000256" key="8">
    <source>
        <dbReference type="SAM" id="MobiDB-lite"/>
    </source>
</evidence>
<dbReference type="AlphaFoldDB" id="A0AAD8XSB7"/>
<dbReference type="Pfam" id="PF22633">
    <property type="entry name" value="F5_F8_type_C_2"/>
    <property type="match status" value="1"/>
</dbReference>
<dbReference type="Gene3D" id="2.60.120.260">
    <property type="entry name" value="Galactose-binding domain-like"/>
    <property type="match status" value="1"/>
</dbReference>
<dbReference type="GO" id="GO:0010185">
    <property type="term" value="P:regulation of cellular defense response"/>
    <property type="evidence" value="ECO:0007669"/>
    <property type="project" value="UniProtKB-ARBA"/>
</dbReference>
<comment type="caution">
    <text evidence="11">The sequence shown here is derived from an EMBL/GenBank/DDBJ whole genome shotgun (WGS) entry which is preliminary data.</text>
</comment>
<dbReference type="PANTHER" id="PTHR45713">
    <property type="entry name" value="FTP DOMAIN-CONTAINING PROTEIN"/>
    <property type="match status" value="1"/>
</dbReference>
<evidence type="ECO:0000256" key="1">
    <source>
        <dbReference type="ARBA" id="ARBA00002219"/>
    </source>
</evidence>
<dbReference type="SUPFAM" id="SSF49785">
    <property type="entry name" value="Galactose-binding domain-like"/>
    <property type="match status" value="1"/>
</dbReference>
<sequence>MMRLIGALAPLLLLSAASADGNNKITVASIERSGTVDNNENVQHIAEEQGQGKLRHLLKKLSLGMGVGVQEGVHQGQGEEKEGGAITDSLPSLRGMVTSRGMTSNNSPANHDDSDQQHRSLQVSNAVSCPSPGFLAELKTHQAGGALTLASVGTIGRLCTLTKVTVQFDEIEFVKINQVSGEVHVDTIVPLARSYDDTNWSNAAGEVPAVMIPNGWDCFKSGDDDYCTTYLPPLEMENEVYVLTSYEHTLPSRDVVSRFLSQTTFGVTSEELDDARWDGGEGGPTMQPSKSPTGAPVTPPPSNSPTAVPTPEPTAAVTASPTPEPTAAVTSSTPQPTEAVTTPTQPVYVNLALEGAATQSTTCHGGEASRAIDGNTDGTWNNGSVMHTCGGVNWWMVDLGADKQHTITSVRIYNRTGCCWDRLTDMAVQVLDQSDNIVAFQTIAADDVQLQYNFDFGGVQGRYVRLKRNVSGQFNMAEVEVMGFSSTGL</sequence>
<evidence type="ECO:0000256" key="5">
    <source>
        <dbReference type="ARBA" id="ARBA00022734"/>
    </source>
</evidence>
<dbReference type="InterPro" id="IPR051941">
    <property type="entry name" value="BG_Antigen-Binding_Lectin"/>
</dbReference>
<reference evidence="11" key="1">
    <citation type="submission" date="2023-06" db="EMBL/GenBank/DDBJ databases">
        <title>Survivors Of The Sea: Transcriptome response of Skeletonema marinoi to long-term dormancy.</title>
        <authorList>
            <person name="Pinder M.I.M."/>
            <person name="Kourtchenko O."/>
            <person name="Robertson E.K."/>
            <person name="Larsson T."/>
            <person name="Maumus F."/>
            <person name="Osuna-Cruz C.M."/>
            <person name="Vancaester E."/>
            <person name="Stenow R."/>
            <person name="Vandepoele K."/>
            <person name="Ploug H."/>
            <person name="Bruchert V."/>
            <person name="Godhe A."/>
            <person name="Topel M."/>
        </authorList>
    </citation>
    <scope>NUCLEOTIDE SEQUENCE</scope>
    <source>
        <strain evidence="11">R05AC</strain>
    </source>
</reference>